<dbReference type="Gene3D" id="3.40.50.11200">
    <property type="match status" value="1"/>
</dbReference>
<reference evidence="2 3" key="1">
    <citation type="submission" date="2016-09" db="EMBL/GenBank/DDBJ databases">
        <title>Whole-genome sequencing of Staphylococcus pseudintermedius phages.</title>
        <authorList>
            <person name="Breteau M."/>
            <person name="Kot W."/>
            <person name="Vogensen F.K."/>
            <person name="Moodley A."/>
            <person name="Wellington E.M.H."/>
            <person name="Hodgson D.A."/>
        </authorList>
    </citation>
    <scope>NUCLEOTIDE SEQUENCE [LARGE SCALE GENOMIC DNA]</scope>
</reference>
<proteinExistence type="predicted"/>
<evidence type="ECO:0000259" key="1">
    <source>
        <dbReference type="Pfam" id="PF08937"/>
    </source>
</evidence>
<accession>A0A1J0MFD9</accession>
<feature type="domain" description="Thoeris protein ThsB TIR-like" evidence="1">
    <location>
        <begin position="6"/>
        <end position="104"/>
    </location>
</feature>
<dbReference type="EMBL" id="KX827368">
    <property type="protein sequence ID" value="APD19761.1"/>
    <property type="molecule type" value="Genomic_DNA"/>
</dbReference>
<evidence type="ECO:0000313" key="2">
    <source>
        <dbReference type="EMBL" id="APD19761.1"/>
    </source>
</evidence>
<dbReference type="InterPro" id="IPR036490">
    <property type="entry name" value="ThsB_TIR-like_sf"/>
</dbReference>
<dbReference type="Pfam" id="PF08937">
    <property type="entry name" value="ThsB_TIR"/>
    <property type="match status" value="1"/>
</dbReference>
<evidence type="ECO:0000313" key="3">
    <source>
        <dbReference type="Proteomes" id="UP000221331"/>
    </source>
</evidence>
<name>A0A1J0MFD9_9CAUD</name>
<gene>
    <name evidence="2" type="ORF">SpT5_013</name>
</gene>
<sequence>MLGKLFVSYRADDEGSRYKNLLVGWSENPNKNFFDIKFEDTSIGISINSTDAYYIKRRIKEKIKDSNKVICIIGKNTFGSEWVNWELATAYDLNKPIVAIKIDRSYKSPIEIYGKNVHWAYSFTYEAIKKALLEV</sequence>
<protein>
    <recommendedName>
        <fullName evidence="1">Thoeris protein ThsB TIR-like domain-containing protein</fullName>
    </recommendedName>
</protein>
<dbReference type="InterPro" id="IPR015032">
    <property type="entry name" value="ThsB__TIR-like_domain"/>
</dbReference>
<dbReference type="SUPFAM" id="SSF52206">
    <property type="entry name" value="Hypothetical protein MTH538"/>
    <property type="match status" value="1"/>
</dbReference>
<dbReference type="Proteomes" id="UP000221331">
    <property type="component" value="Segment"/>
</dbReference>
<organism evidence="2 3">
    <name type="scientific">Staphylococcus phage SpT5</name>
    <dbReference type="NCBI Taxonomy" id="1913448"/>
    <lineage>
        <taxon>Viruses</taxon>
        <taxon>Duplodnaviria</taxon>
        <taxon>Heunggongvirae</taxon>
        <taxon>Uroviricota</taxon>
        <taxon>Caudoviricetes</taxon>
        <taxon>Coventryvirus</taxon>
        <taxon>Coventryvirus SN8</taxon>
    </lineage>
</organism>